<dbReference type="EMBL" id="JBANRG010000002">
    <property type="protein sequence ID" value="KAK7470525.1"/>
    <property type="molecule type" value="Genomic_DNA"/>
</dbReference>
<evidence type="ECO:0000313" key="2">
    <source>
        <dbReference type="Proteomes" id="UP001498398"/>
    </source>
</evidence>
<organism evidence="1 2">
    <name type="scientific">Marasmiellus scandens</name>
    <dbReference type="NCBI Taxonomy" id="2682957"/>
    <lineage>
        <taxon>Eukaryota</taxon>
        <taxon>Fungi</taxon>
        <taxon>Dikarya</taxon>
        <taxon>Basidiomycota</taxon>
        <taxon>Agaricomycotina</taxon>
        <taxon>Agaricomycetes</taxon>
        <taxon>Agaricomycetidae</taxon>
        <taxon>Agaricales</taxon>
        <taxon>Marasmiineae</taxon>
        <taxon>Omphalotaceae</taxon>
        <taxon>Marasmiellus</taxon>
    </lineage>
</organism>
<dbReference type="Proteomes" id="UP001498398">
    <property type="component" value="Unassembled WGS sequence"/>
</dbReference>
<comment type="caution">
    <text evidence="1">The sequence shown here is derived from an EMBL/GenBank/DDBJ whole genome shotgun (WGS) entry which is preliminary data.</text>
</comment>
<reference evidence="1 2" key="1">
    <citation type="submission" date="2024-01" db="EMBL/GenBank/DDBJ databases">
        <title>A draft genome for the cacao thread blight pathogen Marasmiellus scandens.</title>
        <authorList>
            <person name="Baruah I.K."/>
            <person name="Leung J."/>
            <person name="Bukari Y."/>
            <person name="Amoako-Attah I."/>
            <person name="Meinhardt L.W."/>
            <person name="Bailey B.A."/>
            <person name="Cohen S.P."/>
        </authorList>
    </citation>
    <scope>NUCLEOTIDE SEQUENCE [LARGE SCALE GENOMIC DNA]</scope>
    <source>
        <strain evidence="1 2">GH-19</strain>
    </source>
</reference>
<protein>
    <submittedName>
        <fullName evidence="1">Uncharacterized protein</fullName>
    </submittedName>
</protein>
<proteinExistence type="predicted"/>
<sequence length="110" mass="11540">MVWRITSLTVEGGNHSSVLFGGDSGNQQIVGPTGPIGGTWILAIPGRGYLKMEDKGNTVSGPGDWSVSFNSSSTNWFYRGEGDCKISVSSNGHFTVSGGANSIEGQLKPF</sequence>
<evidence type="ECO:0000313" key="1">
    <source>
        <dbReference type="EMBL" id="KAK7470525.1"/>
    </source>
</evidence>
<gene>
    <name evidence="1" type="ORF">VKT23_001950</name>
</gene>
<accession>A0ABR1K449</accession>
<keyword evidence="2" id="KW-1185">Reference proteome</keyword>
<name>A0ABR1K449_9AGAR</name>